<evidence type="ECO:0000313" key="4">
    <source>
        <dbReference type="Proteomes" id="UP000326852"/>
    </source>
</evidence>
<evidence type="ECO:0000256" key="2">
    <source>
        <dbReference type="SAM" id="Phobius"/>
    </source>
</evidence>
<reference evidence="3 4" key="1">
    <citation type="submission" date="2019-08" db="EMBL/GenBank/DDBJ databases">
        <title>Arthrobacter sp. nov., isolated from plateau pika and Tibetan wild ass.</title>
        <authorList>
            <person name="Ge Y."/>
        </authorList>
    </citation>
    <scope>NUCLEOTIDE SEQUENCE [LARGE SCALE GENOMIC DNA]</scope>
    <source>
        <strain evidence="3 4">785</strain>
    </source>
</reference>
<dbReference type="EMBL" id="VTFX01000005">
    <property type="protein sequence ID" value="KAD3515134.1"/>
    <property type="molecule type" value="Genomic_DNA"/>
</dbReference>
<dbReference type="AlphaFoldDB" id="A0A5N6MFQ7"/>
<evidence type="ECO:0000256" key="1">
    <source>
        <dbReference type="SAM" id="MobiDB-lite"/>
    </source>
</evidence>
<dbReference type="RefSeq" id="WP_152272796.1">
    <property type="nucleotide sequence ID" value="NZ_VTFX01000005.1"/>
</dbReference>
<proteinExistence type="predicted"/>
<feature type="transmembrane region" description="Helical" evidence="2">
    <location>
        <begin position="86"/>
        <end position="110"/>
    </location>
</feature>
<keyword evidence="4" id="KW-1185">Reference proteome</keyword>
<gene>
    <name evidence="3" type="ORF">GD627_12610</name>
</gene>
<feature type="transmembrane region" description="Helical" evidence="2">
    <location>
        <begin position="33"/>
        <end position="50"/>
    </location>
</feature>
<protein>
    <submittedName>
        <fullName evidence="3">Uncharacterized protein</fullName>
    </submittedName>
</protein>
<name>A0A5N6MFQ7_9MICC</name>
<organism evidence="3 4">
    <name type="scientific">Arthrobacter yangruifuii</name>
    <dbReference type="NCBI Taxonomy" id="2606616"/>
    <lineage>
        <taxon>Bacteria</taxon>
        <taxon>Bacillati</taxon>
        <taxon>Actinomycetota</taxon>
        <taxon>Actinomycetes</taxon>
        <taxon>Micrococcales</taxon>
        <taxon>Micrococcaceae</taxon>
        <taxon>Arthrobacter</taxon>
    </lineage>
</organism>
<keyword evidence="2" id="KW-1133">Transmembrane helix</keyword>
<evidence type="ECO:0000313" key="3">
    <source>
        <dbReference type="EMBL" id="KAD3515134.1"/>
    </source>
</evidence>
<accession>A0A5N6MFQ7</accession>
<comment type="caution">
    <text evidence="3">The sequence shown here is derived from an EMBL/GenBank/DDBJ whole genome shotgun (WGS) entry which is preliminary data.</text>
</comment>
<keyword evidence="2" id="KW-0472">Membrane</keyword>
<feature type="transmembrane region" description="Helical" evidence="2">
    <location>
        <begin position="56"/>
        <end position="74"/>
    </location>
</feature>
<feature type="region of interest" description="Disordered" evidence="1">
    <location>
        <begin position="1"/>
        <end position="24"/>
    </location>
</feature>
<keyword evidence="2" id="KW-0812">Transmembrane</keyword>
<dbReference type="Proteomes" id="UP000326852">
    <property type="component" value="Unassembled WGS sequence"/>
</dbReference>
<sequence length="143" mass="15511">MNDDGTQHQTSTLQTPGGRPAPTEEQKRSAVQFVRIFWLLLAAMLLSTGLVLPWKLFPLVLGIAALVIGIIALVKVARRRAGALMPVLISLGLVVTFLTTLGLAGMVLLWDETATYEACMQSALTLSGVDECEADYLPFQQVR</sequence>